<name>A0AAW2ZL39_9EUKA</name>
<dbReference type="EMBL" id="JAOPGA020001698">
    <property type="protein sequence ID" value="KAL0490577.1"/>
    <property type="molecule type" value="Genomic_DNA"/>
</dbReference>
<comment type="caution">
    <text evidence="1">The sequence shown here is derived from an EMBL/GenBank/DDBJ whole genome shotgun (WGS) entry which is preliminary data.</text>
</comment>
<organism evidence="1 2">
    <name type="scientific">Acrasis kona</name>
    <dbReference type="NCBI Taxonomy" id="1008807"/>
    <lineage>
        <taxon>Eukaryota</taxon>
        <taxon>Discoba</taxon>
        <taxon>Heterolobosea</taxon>
        <taxon>Tetramitia</taxon>
        <taxon>Eutetramitia</taxon>
        <taxon>Acrasidae</taxon>
        <taxon>Acrasis</taxon>
    </lineage>
</organism>
<protein>
    <submittedName>
        <fullName evidence="1">Uncharacterized protein</fullName>
    </submittedName>
</protein>
<evidence type="ECO:0000313" key="1">
    <source>
        <dbReference type="EMBL" id="KAL0490577.1"/>
    </source>
</evidence>
<proteinExistence type="predicted"/>
<dbReference type="Proteomes" id="UP001431209">
    <property type="component" value="Unassembled WGS sequence"/>
</dbReference>
<keyword evidence="2" id="KW-1185">Reference proteome</keyword>
<accession>A0AAW2ZL39</accession>
<sequence length="127" mass="15167">MGLFSSLRLTLSRPNHSCSYNCDDEASTIKDILIQLECEREKVRELSAFNSKDQKKILVNELTDELRDTTVLKEMVMRRERVHNQLLEDLKPYYVMQERTTERVCTKKIRSKRVRFSQTEEFFDLVM</sequence>
<dbReference type="AlphaFoldDB" id="A0AAW2ZL39"/>
<evidence type="ECO:0000313" key="2">
    <source>
        <dbReference type="Proteomes" id="UP001431209"/>
    </source>
</evidence>
<reference evidence="1 2" key="1">
    <citation type="submission" date="2024-03" db="EMBL/GenBank/DDBJ databases">
        <title>The Acrasis kona genome and developmental transcriptomes reveal deep origins of eukaryotic multicellular pathways.</title>
        <authorList>
            <person name="Sheikh S."/>
            <person name="Fu C.-J."/>
            <person name="Brown M.W."/>
            <person name="Baldauf S.L."/>
        </authorList>
    </citation>
    <scope>NUCLEOTIDE SEQUENCE [LARGE SCALE GENOMIC DNA]</scope>
    <source>
        <strain evidence="1 2">ATCC MYA-3509</strain>
    </source>
</reference>
<gene>
    <name evidence="1" type="ORF">AKO1_009564</name>
</gene>